<comment type="caution">
    <text evidence="2">The sequence shown here is derived from an EMBL/GenBank/DDBJ whole genome shotgun (WGS) entry which is preliminary data.</text>
</comment>
<sequence>MEKQYLFTNGEIITVNERNQIAEAIAVKENKIIAAGSNETILQLKDDDSEIIDLKGKTLIPGLIDSHLHISMYGTNSLSISCKSDSVQTIDDLLREIKAKVSKTPQGQWIRAWGYNEQTITDKRFPTKEELDAITTEHPIMITRTCGHISVVNSQALQIAKFDKNTPDPDGGKFDRKADGELTGLLLENAHMKMFSIASFSEEELSNAHKVASEHFAEKGITSIHDATGYGLDNLRSLQADSKNGLIKQRVYAMVGALNDAQEVVKHMVDAGIYTGLGDDKFRIGPVKLFLDGSSSGPTVWTREGYTSDSKNYGIQYFSQEEVDDLFIPAHEKGWQITAHAQGDAAIDLLLKTIEKANALHPRENTRHRIEHAGIATPDLIERMRKQNVVPIPNPAFLFEYGDGYVKNYGERANSMYPMGDYQKAEIPAAIASDCPVTDFNPMRGIHAAMTRKSNSGQVIGEDKTVSLLQAIRMYTLNGAYASFEEDTKGSIETGKLADLVLLDRSILNADIDDIPDVQVEWTMIDGDIVYRNSKVGVQA</sequence>
<gene>
    <name evidence="2" type="ORF">D1B32_15340</name>
</gene>
<dbReference type="OrthoDB" id="9767366at2"/>
<dbReference type="SUPFAM" id="SSF51338">
    <property type="entry name" value="Composite domain of metallo-dependent hydrolases"/>
    <property type="match status" value="1"/>
</dbReference>
<dbReference type="GO" id="GO:0016810">
    <property type="term" value="F:hydrolase activity, acting on carbon-nitrogen (but not peptide) bonds"/>
    <property type="evidence" value="ECO:0007669"/>
    <property type="project" value="InterPro"/>
</dbReference>
<accession>A0A417YDU7</accession>
<name>A0A417YDU7_9BACI</name>
<dbReference type="InterPro" id="IPR033932">
    <property type="entry name" value="YtcJ-like"/>
</dbReference>
<dbReference type="AlphaFoldDB" id="A0A417YDU7"/>
<dbReference type="Gene3D" id="2.30.40.10">
    <property type="entry name" value="Urease, subunit C, domain 1"/>
    <property type="match status" value="1"/>
</dbReference>
<dbReference type="InterPro" id="IPR013108">
    <property type="entry name" value="Amidohydro_3"/>
</dbReference>
<dbReference type="RefSeq" id="WP_118889796.1">
    <property type="nucleotide sequence ID" value="NZ_PHUT01000011.1"/>
</dbReference>
<dbReference type="PANTHER" id="PTHR22642:SF2">
    <property type="entry name" value="PROTEIN LONG AFTER FAR-RED 3"/>
    <property type="match status" value="1"/>
</dbReference>
<dbReference type="Proteomes" id="UP000285456">
    <property type="component" value="Unassembled WGS sequence"/>
</dbReference>
<keyword evidence="2" id="KW-0378">Hydrolase</keyword>
<dbReference type="Gene3D" id="3.20.20.140">
    <property type="entry name" value="Metal-dependent hydrolases"/>
    <property type="match status" value="1"/>
</dbReference>
<dbReference type="PANTHER" id="PTHR22642">
    <property type="entry name" value="IMIDAZOLONEPROPIONASE"/>
    <property type="match status" value="1"/>
</dbReference>
<dbReference type="Gene3D" id="3.10.310.70">
    <property type="match status" value="1"/>
</dbReference>
<organism evidence="2 3">
    <name type="scientific">Oceanobacillus profundus</name>
    <dbReference type="NCBI Taxonomy" id="372463"/>
    <lineage>
        <taxon>Bacteria</taxon>
        <taxon>Bacillati</taxon>
        <taxon>Bacillota</taxon>
        <taxon>Bacilli</taxon>
        <taxon>Bacillales</taxon>
        <taxon>Bacillaceae</taxon>
        <taxon>Oceanobacillus</taxon>
    </lineage>
</organism>
<dbReference type="InterPro" id="IPR011059">
    <property type="entry name" value="Metal-dep_hydrolase_composite"/>
</dbReference>
<keyword evidence="3" id="KW-1185">Reference proteome</keyword>
<evidence type="ECO:0000313" key="2">
    <source>
        <dbReference type="EMBL" id="RHW30795.1"/>
    </source>
</evidence>
<evidence type="ECO:0000313" key="3">
    <source>
        <dbReference type="Proteomes" id="UP000285456"/>
    </source>
</evidence>
<dbReference type="Pfam" id="PF07969">
    <property type="entry name" value="Amidohydro_3"/>
    <property type="match status" value="1"/>
</dbReference>
<evidence type="ECO:0000259" key="1">
    <source>
        <dbReference type="Pfam" id="PF07969"/>
    </source>
</evidence>
<dbReference type="InterPro" id="IPR032466">
    <property type="entry name" value="Metal_Hydrolase"/>
</dbReference>
<proteinExistence type="predicted"/>
<feature type="domain" description="Amidohydrolase 3" evidence="1">
    <location>
        <begin position="50"/>
        <end position="531"/>
    </location>
</feature>
<reference evidence="2 3" key="1">
    <citation type="journal article" date="2007" name="Int. J. Syst. Evol. Microbiol.">
        <title>Oceanobacillus profundus sp. nov., isolated from a deep-sea sediment core.</title>
        <authorList>
            <person name="Kim Y.G."/>
            <person name="Choi D.H."/>
            <person name="Hyun S."/>
            <person name="Cho B.C."/>
        </authorList>
    </citation>
    <scope>NUCLEOTIDE SEQUENCE [LARGE SCALE GENOMIC DNA]</scope>
    <source>
        <strain evidence="2 3">DSM 18246</strain>
    </source>
</reference>
<dbReference type="CDD" id="cd01300">
    <property type="entry name" value="YtcJ_like"/>
    <property type="match status" value="1"/>
</dbReference>
<dbReference type="EMBL" id="QWEH01000011">
    <property type="protein sequence ID" value="RHW30795.1"/>
    <property type="molecule type" value="Genomic_DNA"/>
</dbReference>
<dbReference type="SUPFAM" id="SSF51556">
    <property type="entry name" value="Metallo-dependent hydrolases"/>
    <property type="match status" value="1"/>
</dbReference>
<protein>
    <submittedName>
        <fullName evidence="2">Amidohydrolase</fullName>
    </submittedName>
</protein>